<keyword evidence="2" id="KW-1185">Reference proteome</keyword>
<accession>A0A7D5T5C0</accession>
<dbReference type="Proteomes" id="UP000509346">
    <property type="component" value="Chromosome"/>
</dbReference>
<dbReference type="RefSeq" id="WP_179922716.1">
    <property type="nucleotide sequence ID" value="NZ_CP058909.1"/>
</dbReference>
<protein>
    <submittedName>
        <fullName evidence="1">Uncharacterized protein</fullName>
    </submittedName>
</protein>
<dbReference type="EMBL" id="CP058909">
    <property type="protein sequence ID" value="QLH82248.1"/>
    <property type="molecule type" value="Genomic_DNA"/>
</dbReference>
<dbReference type="AlphaFoldDB" id="A0A7D5T5C0"/>
<reference evidence="1 2" key="1">
    <citation type="submission" date="2020-07" db="EMBL/GenBank/DDBJ databases">
        <title>Halosimplex litoreum sp. nov. and Halosimplex rubrum sp. nov., isolated from different salt environments.</title>
        <authorList>
            <person name="Cui H."/>
        </authorList>
    </citation>
    <scope>NUCLEOTIDE SEQUENCE [LARGE SCALE GENOMIC DNA]</scope>
    <source>
        <strain evidence="1 2">R2</strain>
    </source>
</reference>
<dbReference type="GeneID" id="56083280"/>
<organism evidence="1 2">
    <name type="scientific">Halosimplex pelagicum</name>
    <dbReference type="NCBI Taxonomy" id="869886"/>
    <lineage>
        <taxon>Archaea</taxon>
        <taxon>Methanobacteriati</taxon>
        <taxon>Methanobacteriota</taxon>
        <taxon>Stenosarchaea group</taxon>
        <taxon>Halobacteria</taxon>
        <taxon>Halobacteriales</taxon>
        <taxon>Haloarculaceae</taxon>
        <taxon>Halosimplex</taxon>
    </lineage>
</organism>
<proteinExistence type="predicted"/>
<name>A0A7D5T5C0_9EURY</name>
<sequence length="91" mass="10102">MVDNTDNLRDALRAATTEICATWDIEIHDTDDIEITQVSDDEYEALVPISGRVLLEDLLDDQGTLLGIKNDIAAELEGFQDDRLLLTLDLG</sequence>
<evidence type="ECO:0000313" key="2">
    <source>
        <dbReference type="Proteomes" id="UP000509346"/>
    </source>
</evidence>
<dbReference type="KEGG" id="hpel:HZS54_11785"/>
<evidence type="ECO:0000313" key="1">
    <source>
        <dbReference type="EMBL" id="QLH82248.1"/>
    </source>
</evidence>
<gene>
    <name evidence="1" type="ORF">HZS54_11785</name>
</gene>